<keyword evidence="2" id="KW-1185">Reference proteome</keyword>
<evidence type="ECO:0000313" key="1">
    <source>
        <dbReference type="EMBL" id="KAI3725462.1"/>
    </source>
</evidence>
<dbReference type="Proteomes" id="UP001056120">
    <property type="component" value="Linkage Group LG22"/>
</dbReference>
<reference evidence="2" key="1">
    <citation type="journal article" date="2022" name="Mol. Ecol. Resour.">
        <title>The genomes of chicory, endive, great burdock and yacon provide insights into Asteraceae palaeo-polyploidization history and plant inulin production.</title>
        <authorList>
            <person name="Fan W."/>
            <person name="Wang S."/>
            <person name="Wang H."/>
            <person name="Wang A."/>
            <person name="Jiang F."/>
            <person name="Liu H."/>
            <person name="Zhao H."/>
            <person name="Xu D."/>
            <person name="Zhang Y."/>
        </authorList>
    </citation>
    <scope>NUCLEOTIDE SEQUENCE [LARGE SCALE GENOMIC DNA]</scope>
    <source>
        <strain evidence="2">cv. Yunnan</strain>
    </source>
</reference>
<protein>
    <submittedName>
        <fullName evidence="1">Uncharacterized protein</fullName>
    </submittedName>
</protein>
<dbReference type="EMBL" id="CM042039">
    <property type="protein sequence ID" value="KAI3725462.1"/>
    <property type="molecule type" value="Genomic_DNA"/>
</dbReference>
<proteinExistence type="predicted"/>
<organism evidence="1 2">
    <name type="scientific">Smallanthus sonchifolius</name>
    <dbReference type="NCBI Taxonomy" id="185202"/>
    <lineage>
        <taxon>Eukaryota</taxon>
        <taxon>Viridiplantae</taxon>
        <taxon>Streptophyta</taxon>
        <taxon>Embryophyta</taxon>
        <taxon>Tracheophyta</taxon>
        <taxon>Spermatophyta</taxon>
        <taxon>Magnoliopsida</taxon>
        <taxon>eudicotyledons</taxon>
        <taxon>Gunneridae</taxon>
        <taxon>Pentapetalae</taxon>
        <taxon>asterids</taxon>
        <taxon>campanulids</taxon>
        <taxon>Asterales</taxon>
        <taxon>Asteraceae</taxon>
        <taxon>Asteroideae</taxon>
        <taxon>Heliantheae alliance</taxon>
        <taxon>Millerieae</taxon>
        <taxon>Smallanthus</taxon>
    </lineage>
</organism>
<sequence>MSDNIPFEIQAEIIKRLPVKSLMQFRSVSKAWKSLIDSYHFIAHYSPQPQHLLVTYEDPADHKQKYVSIADDDNQKLFLTIPLLVNMLMCCSIIGFSHGLFCLYGIFPKGNGDPISRIHMAVIWNLSIRKAVPVVVPNVAFGDYETVIGFGVCGATSDPKIVKVTYIKRRSRLEGIPWQVEVFTLTKGVWRSSYGSNLSCKSIQFDSLQVALNGFLYWIADDMISMDRSYNLIISFDITSEEFRKVNLPDSLANHQSRYNLSVSKLRESLVVLERGAEGNNIVFSVWRMEDGVSKSFTKLFTFNVSAVDASVRGFRNSGEPLIEISEADDLGSYKLVVYEPDLERIDTLGIDRIKRSYYVYPYMETLLLLHQPDLTVYNEMETIKFVYDLVS</sequence>
<gene>
    <name evidence="1" type="ORF">L1987_65250</name>
</gene>
<comment type="caution">
    <text evidence="1">The sequence shown here is derived from an EMBL/GenBank/DDBJ whole genome shotgun (WGS) entry which is preliminary data.</text>
</comment>
<reference evidence="1 2" key="2">
    <citation type="journal article" date="2022" name="Mol. Ecol. Resour.">
        <title>The genomes of chicory, endive, great burdock and yacon provide insights into Asteraceae paleo-polyploidization history and plant inulin production.</title>
        <authorList>
            <person name="Fan W."/>
            <person name="Wang S."/>
            <person name="Wang H."/>
            <person name="Wang A."/>
            <person name="Jiang F."/>
            <person name="Liu H."/>
            <person name="Zhao H."/>
            <person name="Xu D."/>
            <person name="Zhang Y."/>
        </authorList>
    </citation>
    <scope>NUCLEOTIDE SEQUENCE [LARGE SCALE GENOMIC DNA]</scope>
    <source>
        <strain evidence="2">cv. Yunnan</strain>
        <tissue evidence="1">Leaves</tissue>
    </source>
</reference>
<name>A0ACB9BTT5_9ASTR</name>
<accession>A0ACB9BTT5</accession>
<evidence type="ECO:0000313" key="2">
    <source>
        <dbReference type="Proteomes" id="UP001056120"/>
    </source>
</evidence>